<keyword evidence="4" id="KW-1185">Reference proteome</keyword>
<name>A0ABV3L1E7_9RHOB</name>
<keyword evidence="1" id="KW-0812">Transmembrane</keyword>
<feature type="transmembrane region" description="Helical" evidence="1">
    <location>
        <begin position="53"/>
        <end position="70"/>
    </location>
</feature>
<keyword evidence="1" id="KW-0472">Membrane</keyword>
<dbReference type="RefSeq" id="WP_366190801.1">
    <property type="nucleotide sequence ID" value="NZ_JBFBVU010000001.1"/>
</dbReference>
<feature type="domain" description="DUF112" evidence="2">
    <location>
        <begin position="134"/>
        <end position="174"/>
    </location>
</feature>
<evidence type="ECO:0000313" key="4">
    <source>
        <dbReference type="Proteomes" id="UP001553161"/>
    </source>
</evidence>
<dbReference type="Pfam" id="PF01970">
    <property type="entry name" value="TctA"/>
    <property type="match status" value="1"/>
</dbReference>
<dbReference type="Proteomes" id="UP001553161">
    <property type="component" value="Unassembled WGS sequence"/>
</dbReference>
<dbReference type="EMBL" id="JBFBVU010000001">
    <property type="protein sequence ID" value="MEV8465370.1"/>
    <property type="molecule type" value="Genomic_DNA"/>
</dbReference>
<keyword evidence="1" id="KW-1133">Transmembrane helix</keyword>
<reference evidence="3 4" key="1">
    <citation type="submission" date="2024-07" db="EMBL/GenBank/DDBJ databases">
        <authorList>
            <person name="Kang M."/>
        </authorList>
    </citation>
    <scope>NUCLEOTIDE SEQUENCE [LARGE SCALE GENOMIC DNA]</scope>
    <source>
        <strain evidence="3 4">DFM31</strain>
    </source>
</reference>
<comment type="caution">
    <text evidence="3">The sequence shown here is derived from an EMBL/GenBank/DDBJ whole genome shotgun (WGS) entry which is preliminary data.</text>
</comment>
<evidence type="ECO:0000256" key="1">
    <source>
        <dbReference type="SAM" id="Phobius"/>
    </source>
</evidence>
<feature type="transmembrane region" description="Helical" evidence="1">
    <location>
        <begin position="154"/>
        <end position="175"/>
    </location>
</feature>
<proteinExistence type="predicted"/>
<protein>
    <submittedName>
        <fullName evidence="3">Tripartite tricarboxylate transporter permease</fullName>
    </submittedName>
</protein>
<sequence length="177" mass="19492">MRQAPEPTVLRREISRSAFLLGTFAVSNWAFWLSTQFDRVPPILKRGMQPSDIPQLVIRLIIFLGIWLLFRETSLAPERLTMRVQMTTGPLIGCVLIAEIDLIPGLELFAVSLAARWGERRFWTVALWALPGLAVTTGQDGYPLAQQGEAGRALGMAAVCSTIGGILSVVCLMAARR</sequence>
<dbReference type="InterPro" id="IPR002823">
    <property type="entry name" value="DUF112_TM"/>
</dbReference>
<evidence type="ECO:0000259" key="2">
    <source>
        <dbReference type="Pfam" id="PF01970"/>
    </source>
</evidence>
<gene>
    <name evidence="3" type="ORF">AB0T83_01060</name>
</gene>
<accession>A0ABV3L1E7</accession>
<feature type="transmembrane region" description="Helical" evidence="1">
    <location>
        <begin position="90"/>
        <end position="115"/>
    </location>
</feature>
<feature type="transmembrane region" description="Helical" evidence="1">
    <location>
        <begin position="14"/>
        <end position="33"/>
    </location>
</feature>
<organism evidence="3 4">
    <name type="scientific">Meridianimarinicoccus marinus</name>
    <dbReference type="NCBI Taxonomy" id="3231483"/>
    <lineage>
        <taxon>Bacteria</taxon>
        <taxon>Pseudomonadati</taxon>
        <taxon>Pseudomonadota</taxon>
        <taxon>Alphaproteobacteria</taxon>
        <taxon>Rhodobacterales</taxon>
        <taxon>Paracoccaceae</taxon>
        <taxon>Meridianimarinicoccus</taxon>
    </lineage>
</organism>
<evidence type="ECO:0000313" key="3">
    <source>
        <dbReference type="EMBL" id="MEV8465370.1"/>
    </source>
</evidence>